<organism evidence="1 2">
    <name type="scientific">Roseicyclus elongatus DSM 19469</name>
    <dbReference type="NCBI Taxonomy" id="1294273"/>
    <lineage>
        <taxon>Bacteria</taxon>
        <taxon>Pseudomonadati</taxon>
        <taxon>Pseudomonadota</taxon>
        <taxon>Alphaproteobacteria</taxon>
        <taxon>Rhodobacterales</taxon>
        <taxon>Roseobacteraceae</taxon>
        <taxon>Roseicyclus</taxon>
    </lineage>
</organism>
<accession>W8RWT2</accession>
<dbReference type="EMBL" id="CP004372">
    <property type="protein sequence ID" value="AHM05674.1"/>
    <property type="molecule type" value="Genomic_DNA"/>
</dbReference>
<dbReference type="KEGG" id="red:roselon_03416"/>
<dbReference type="STRING" id="1294273.roselon_03416"/>
<dbReference type="AlphaFoldDB" id="W8RWT2"/>
<gene>
    <name evidence="1" type="ORF">roselon_03416</name>
</gene>
<dbReference type="Proteomes" id="UP000019593">
    <property type="component" value="Chromosome"/>
</dbReference>
<dbReference type="HOGENOM" id="CLU_3221495_0_0_5"/>
<reference evidence="1 2" key="1">
    <citation type="submission" date="2013-03" db="EMBL/GenBank/DDBJ databases">
        <authorList>
            <person name="Fiebig A."/>
            <person name="Goeker M."/>
            <person name="Klenk H.-P.P."/>
        </authorList>
    </citation>
    <scope>NUCLEOTIDE SEQUENCE [LARGE SCALE GENOMIC DNA]</scope>
    <source>
        <strain evidence="2">DSM 19469</strain>
    </source>
</reference>
<name>W8RWT2_9RHOB</name>
<evidence type="ECO:0000313" key="1">
    <source>
        <dbReference type="EMBL" id="AHM05674.1"/>
    </source>
</evidence>
<evidence type="ECO:0000313" key="2">
    <source>
        <dbReference type="Proteomes" id="UP000019593"/>
    </source>
</evidence>
<keyword evidence="2" id="KW-1185">Reference proteome</keyword>
<protein>
    <submittedName>
        <fullName evidence="1">Uncharacterized protein</fullName>
    </submittedName>
</protein>
<sequence length="44" mass="4975">MRVGAFLCKRVEGVNHARPVMLAARPHNRVKAVVLDWRTAMTLC</sequence>
<proteinExistence type="predicted"/>